<evidence type="ECO:0000256" key="1">
    <source>
        <dbReference type="SAM" id="Phobius"/>
    </source>
</evidence>
<evidence type="ECO:0000313" key="3">
    <source>
        <dbReference type="Proteomes" id="UP000249873"/>
    </source>
</evidence>
<name>A0A2Z4GCL8_9BACT</name>
<feature type="transmembrane region" description="Helical" evidence="1">
    <location>
        <begin position="7"/>
        <end position="30"/>
    </location>
</feature>
<keyword evidence="1" id="KW-1133">Transmembrane helix</keyword>
<sequence>MKRRTKIILLTLLIGLLTIGGFIGFGFYTMEIEDHYGDMQNLYYESKNGDLIINKSTLKFGIVEKDWKRIYIKENGKSETDLYNWIYDKNGAETRIEIYRQKNSTIEFEKINYSDITKMIENSEMKLVIQN</sequence>
<reference evidence="2 3" key="1">
    <citation type="submission" date="2018-05" db="EMBL/GenBank/DDBJ databases">
        <title>Complete genome sequence of Arcticibacterium luteifluviistationis SM1504T, a cytophagaceae bacterium isolated from Arctic surface seawater.</title>
        <authorList>
            <person name="Li Y."/>
            <person name="Qin Q.-L."/>
        </authorList>
    </citation>
    <scope>NUCLEOTIDE SEQUENCE [LARGE SCALE GENOMIC DNA]</scope>
    <source>
        <strain evidence="2 3">SM1504</strain>
    </source>
</reference>
<dbReference type="KEGG" id="als:DJ013_11930"/>
<organism evidence="2 3">
    <name type="scientific">Arcticibacterium luteifluviistationis</name>
    <dbReference type="NCBI Taxonomy" id="1784714"/>
    <lineage>
        <taxon>Bacteria</taxon>
        <taxon>Pseudomonadati</taxon>
        <taxon>Bacteroidota</taxon>
        <taxon>Cytophagia</taxon>
        <taxon>Cytophagales</taxon>
        <taxon>Leadbetterellaceae</taxon>
        <taxon>Arcticibacterium</taxon>
    </lineage>
</organism>
<dbReference type="OrthoDB" id="1362010at2"/>
<proteinExistence type="predicted"/>
<dbReference type="AlphaFoldDB" id="A0A2Z4GCL8"/>
<keyword evidence="1" id="KW-0812">Transmembrane</keyword>
<keyword evidence="1" id="KW-0472">Membrane</keyword>
<gene>
    <name evidence="2" type="ORF">DJ013_11930</name>
</gene>
<accession>A0A2Z4GCL8</accession>
<dbReference type="Proteomes" id="UP000249873">
    <property type="component" value="Chromosome"/>
</dbReference>
<dbReference type="RefSeq" id="WP_111372033.1">
    <property type="nucleotide sequence ID" value="NZ_CP029480.1"/>
</dbReference>
<evidence type="ECO:0000313" key="2">
    <source>
        <dbReference type="EMBL" id="AWV98840.1"/>
    </source>
</evidence>
<dbReference type="EMBL" id="CP029480">
    <property type="protein sequence ID" value="AWV98840.1"/>
    <property type="molecule type" value="Genomic_DNA"/>
</dbReference>
<keyword evidence="3" id="KW-1185">Reference proteome</keyword>
<protein>
    <submittedName>
        <fullName evidence="2">Uncharacterized protein</fullName>
    </submittedName>
</protein>